<evidence type="ECO:0000313" key="3">
    <source>
        <dbReference type="Proteomes" id="UP000001745"/>
    </source>
</evidence>
<evidence type="ECO:0000313" key="2">
    <source>
        <dbReference type="EMBL" id="EED17957.1"/>
    </source>
</evidence>
<dbReference type="PANTHER" id="PTHR35870:SF1">
    <property type="entry name" value="PROTEIN, PUTATIVE (AFU_ORTHOLOGUE AFUA_5G03330)-RELATED"/>
    <property type="match status" value="1"/>
</dbReference>
<proteinExistence type="predicted"/>
<dbReference type="Pfam" id="PF14027">
    <property type="entry name" value="Questin_oxidase"/>
    <property type="match status" value="1"/>
</dbReference>
<dbReference type="VEuPathDB" id="FungiDB:TSTA_117420"/>
<dbReference type="RefSeq" id="XP_002481950.1">
    <property type="nucleotide sequence ID" value="XM_002481905.1"/>
</dbReference>
<dbReference type="RefSeq" id="XP_002481949.1">
    <property type="nucleotide sequence ID" value="XM_002481904.1"/>
</dbReference>
<dbReference type="InterPro" id="IPR025337">
    <property type="entry name" value="Questin_oxidase-like"/>
</dbReference>
<keyword evidence="3" id="KW-1185">Reference proteome</keyword>
<reference evidence="3" key="2">
    <citation type="journal article" date="2015" name="Genome Announc.">
        <title>Genome sequence of the AIDS-associated pathogen Penicillium marneffei (ATCC18224) and its near taxonomic relative Talaromyces stipitatus (ATCC10500).</title>
        <authorList>
            <person name="Nierman W.C."/>
            <person name="Fedorova-Abrams N.D."/>
            <person name="Andrianopoulos A."/>
        </authorList>
    </citation>
    <scope>NUCLEOTIDE SEQUENCE [LARGE SCALE GENOMIC DNA]</scope>
    <source>
        <strain evidence="3">ATCC 10500 / CBS 375.48 / QM 6759 / NRRL 1006</strain>
    </source>
</reference>
<dbReference type="AlphaFoldDB" id="B8MDJ4"/>
<dbReference type="OrthoDB" id="10004862at2759"/>
<accession>B8MDJ4</accession>
<gene>
    <name evidence="2" type="ORF">TSTA_117420</name>
</gene>
<name>B8MDJ4_TALSN</name>
<dbReference type="EMBL" id="EQ962655">
    <property type="protein sequence ID" value="EED17957.1"/>
    <property type="molecule type" value="Genomic_DNA"/>
</dbReference>
<dbReference type="RefSeq" id="XP_002481951.1">
    <property type="nucleotide sequence ID" value="XM_002481906.1"/>
</dbReference>
<dbReference type="GO" id="GO:0016491">
    <property type="term" value="F:oxidoreductase activity"/>
    <property type="evidence" value="ECO:0007669"/>
    <property type="project" value="UniProtKB-KW"/>
</dbReference>
<organism evidence="2 3">
    <name type="scientific">Talaromyces stipitatus (strain ATCC 10500 / CBS 375.48 / QM 6759 / NRRL 1006)</name>
    <name type="common">Penicillium stipitatum</name>
    <dbReference type="NCBI Taxonomy" id="441959"/>
    <lineage>
        <taxon>Eukaryota</taxon>
        <taxon>Fungi</taxon>
        <taxon>Dikarya</taxon>
        <taxon>Ascomycota</taxon>
        <taxon>Pezizomycotina</taxon>
        <taxon>Eurotiomycetes</taxon>
        <taxon>Eurotiomycetidae</taxon>
        <taxon>Eurotiales</taxon>
        <taxon>Trichocomaceae</taxon>
        <taxon>Talaromyces</taxon>
        <taxon>Talaromyces sect. Talaromyces</taxon>
    </lineage>
</organism>
<dbReference type="PANTHER" id="PTHR35870">
    <property type="entry name" value="PROTEIN, PUTATIVE (AFU_ORTHOLOGUE AFUA_5G03330)-RELATED"/>
    <property type="match status" value="1"/>
</dbReference>
<dbReference type="EMBL" id="EQ962655">
    <property type="protein sequence ID" value="EED17958.1"/>
    <property type="molecule type" value="Genomic_DNA"/>
</dbReference>
<dbReference type="EMBL" id="EQ962655">
    <property type="protein sequence ID" value="EED17959.1"/>
    <property type="molecule type" value="Genomic_DNA"/>
</dbReference>
<reference evidence="2" key="1">
    <citation type="submission" date="2007-10" db="EMBL/GenBank/DDBJ databases">
        <authorList>
            <person name="Zhao H."/>
            <person name="Waite J.H."/>
        </authorList>
    </citation>
    <scope>NUCLEOTIDE SEQUENCE</scope>
    <source>
        <strain evidence="2">ATCC 10500</strain>
    </source>
</reference>
<keyword evidence="1" id="KW-0560">Oxidoreductase</keyword>
<dbReference type="Proteomes" id="UP000001745">
    <property type="component" value="Unassembled WGS sequence"/>
</dbReference>
<dbReference type="InParanoid" id="B8MDJ4"/>
<protein>
    <submittedName>
        <fullName evidence="2">HypA-like protein, putative</fullName>
    </submittedName>
</protein>
<evidence type="ECO:0000256" key="1">
    <source>
        <dbReference type="ARBA" id="ARBA00023002"/>
    </source>
</evidence>
<dbReference type="eggNOG" id="ENOG502S69W">
    <property type="taxonomic scope" value="Eukaryota"/>
</dbReference>
<sequence>MGRELLILPRQLRLIYKLPTTVKTYRGIYNMATATQVKLSTSDAGVFSHKPREDSAQRASELLQRDMKEHHIFFNEKRFHNHIVHHLLTLFSLGASPEEIQDAYDRGHSYQRKAYPVDNKVVHAIIEKSTFKDYLGKEEHYSNFLAFFQQEISTKGVAETLQEHIFAEDEHADDLLGRLFSGLIHPIIHLGFGIEFNQPAIIAEGLAEAAVHEGWVRPYLQGAEDAAGGIGSKPGKTLTELVHELRQDEEILSSVRHDDANQMRDGVLKRTPEKMKHYAKQYTVSPETLKEQLAEMINALIYIAAASQHPPNVVKYEFILIHAVNCSIFFSAILDRPWISTRAKVRLLEWKGRMDLLLYASRHCPPLYLSEVTSYSIAKTWDEVIQAGNTHKEDDGHVVKLIRAIAHGEQITDPLEKQGKAKGLKMHGNAWLKAANMAIDSTATSTNRWIFGNGFEETWAGIPKRAQL</sequence>
<dbReference type="STRING" id="441959.B8MDJ4"/>
<dbReference type="GeneID" id="8105800"/>